<reference evidence="2" key="1">
    <citation type="journal article" date="2019" name="Int. J. Syst. Evol. Microbiol.">
        <title>The Global Catalogue of Microorganisms (GCM) 10K type strain sequencing project: providing services to taxonomists for standard genome sequencing and annotation.</title>
        <authorList>
            <consortium name="The Broad Institute Genomics Platform"/>
            <consortium name="The Broad Institute Genome Sequencing Center for Infectious Disease"/>
            <person name="Wu L."/>
            <person name="Ma J."/>
        </authorList>
    </citation>
    <scope>NUCLEOTIDE SEQUENCE [LARGE SCALE GENOMIC DNA]</scope>
    <source>
        <strain evidence="2">JCM 15974</strain>
    </source>
</reference>
<evidence type="ECO:0008006" key="3">
    <source>
        <dbReference type="Google" id="ProtNLM"/>
    </source>
</evidence>
<proteinExistence type="predicted"/>
<gene>
    <name evidence="1" type="ORF">GCM10009430_13020</name>
</gene>
<accession>A0ABP3TWE6</accession>
<name>A0ABP3TWE6_9FLAO</name>
<organism evidence="1 2">
    <name type="scientific">Aquimarina litoralis</name>
    <dbReference type="NCBI Taxonomy" id="584605"/>
    <lineage>
        <taxon>Bacteria</taxon>
        <taxon>Pseudomonadati</taxon>
        <taxon>Bacteroidota</taxon>
        <taxon>Flavobacteriia</taxon>
        <taxon>Flavobacteriales</taxon>
        <taxon>Flavobacteriaceae</taxon>
        <taxon>Aquimarina</taxon>
    </lineage>
</organism>
<dbReference type="EMBL" id="BAAAGE010000001">
    <property type="protein sequence ID" value="GAA0716870.1"/>
    <property type="molecule type" value="Genomic_DNA"/>
</dbReference>
<keyword evidence="2" id="KW-1185">Reference proteome</keyword>
<evidence type="ECO:0000313" key="1">
    <source>
        <dbReference type="EMBL" id="GAA0716870.1"/>
    </source>
</evidence>
<comment type="caution">
    <text evidence="1">The sequence shown here is derived from an EMBL/GenBank/DDBJ whole genome shotgun (WGS) entry which is preliminary data.</text>
</comment>
<sequence>MNKRVDLKQNYSKMKNLLNLKGAKVLNRKQQTMINGGFGQSCSTNRDCSNLGCGFVCTSFDVCFKPNSNNC</sequence>
<protein>
    <recommendedName>
        <fullName evidence="3">Natural product</fullName>
    </recommendedName>
</protein>
<dbReference type="Proteomes" id="UP001501758">
    <property type="component" value="Unassembled WGS sequence"/>
</dbReference>
<evidence type="ECO:0000313" key="2">
    <source>
        <dbReference type="Proteomes" id="UP001501758"/>
    </source>
</evidence>